<protein>
    <submittedName>
        <fullName evidence="1">Uncharacterized protein</fullName>
    </submittedName>
</protein>
<dbReference type="HOGENOM" id="CLU_3428445_0_0_6"/>
<dbReference type="Proteomes" id="UP000028487">
    <property type="component" value="Unassembled WGS sequence"/>
</dbReference>
<name>A0A077NYG0_XENBV</name>
<proteinExistence type="predicted"/>
<accession>A0A077NYG0</accession>
<dbReference type="AlphaFoldDB" id="A0A077NYG0"/>
<comment type="caution">
    <text evidence="1">The sequence shown here is derived from an EMBL/GenBank/DDBJ whole genome shotgun (WGS) entry which is preliminary data.</text>
</comment>
<reference evidence="1" key="1">
    <citation type="submission" date="2013-07" db="EMBL/GenBank/DDBJ databases">
        <title>Sub-species coevolution in mutualistic symbiosis.</title>
        <authorList>
            <person name="Murfin K."/>
            <person name="Klassen J."/>
            <person name="Lee M."/>
            <person name="Forst S."/>
            <person name="Stock P."/>
            <person name="Goodrich-Blair H."/>
        </authorList>
    </citation>
    <scope>NUCLEOTIDE SEQUENCE [LARGE SCALE GENOMIC DNA]</scope>
    <source>
        <strain evidence="1">Feltiae Moldova</strain>
    </source>
</reference>
<evidence type="ECO:0000313" key="1">
    <source>
        <dbReference type="EMBL" id="CDH03785.1"/>
    </source>
</evidence>
<sequence length="20" mass="2462">MFNCGKNNQLNINNINYHFY</sequence>
<organism evidence="1">
    <name type="scientific">Xenorhabdus bovienii str. feltiae Moldova</name>
    <dbReference type="NCBI Taxonomy" id="1398200"/>
    <lineage>
        <taxon>Bacteria</taxon>
        <taxon>Pseudomonadati</taxon>
        <taxon>Pseudomonadota</taxon>
        <taxon>Gammaproteobacteria</taxon>
        <taxon>Enterobacterales</taxon>
        <taxon>Morganellaceae</taxon>
        <taxon>Xenorhabdus</taxon>
    </lineage>
</organism>
<gene>
    <name evidence="1" type="ORF">XBFM1_850022</name>
</gene>
<dbReference type="EMBL" id="CBSV010000260">
    <property type="protein sequence ID" value="CDH03785.1"/>
    <property type="molecule type" value="Genomic_DNA"/>
</dbReference>